<gene>
    <name evidence="1" type="ORF">GCM10011494_15050</name>
</gene>
<dbReference type="EMBL" id="BMHK01000007">
    <property type="protein sequence ID" value="GGB97557.1"/>
    <property type="molecule type" value="Genomic_DNA"/>
</dbReference>
<dbReference type="InterPro" id="IPR011050">
    <property type="entry name" value="Pectin_lyase_fold/virulence"/>
</dbReference>
<keyword evidence="2" id="KW-1185">Reference proteome</keyword>
<protein>
    <submittedName>
        <fullName evidence="1">Uncharacterized protein</fullName>
    </submittedName>
</protein>
<proteinExistence type="predicted"/>
<name>A0A916TR84_9SPHN</name>
<dbReference type="AlphaFoldDB" id="A0A916TR84"/>
<sequence length="365" mass="39510">MPVARMSNARDARDRATGPMIRRRTTLIVAGFAAAWFLPIRAEAPTVRVAMAEADKTRVKHPRPERGFHMPPIALPSIPKAISYKSMGPWKIRSSSNGWKQLRLENNWLFVRGGGASGLRLTDIEARSHGIIMRGSNLPKLRVERVRVVQGRTSSAGGGIVTVWNGADGAVFRDLTYVGDPKRPAPNGSSPWAGIALAGKDANDTGSFSIERFDFSNLVTEPGDRYPNADGISTERGYSGTIANGRVTNASDACLDIKGDVSVDNVYLSGCREGIKAWSDQKHGLIAMGTNRVAAILGAGTPSRSRSMYIETLILDGNPAKPLLRAEKGIFNLTIGTLVAARDQKLMDENSFKGSSVKILRRVTR</sequence>
<reference evidence="1" key="1">
    <citation type="journal article" date="2014" name="Int. J. Syst. Evol. Microbiol.">
        <title>Complete genome sequence of Corynebacterium casei LMG S-19264T (=DSM 44701T), isolated from a smear-ripened cheese.</title>
        <authorList>
            <consortium name="US DOE Joint Genome Institute (JGI-PGF)"/>
            <person name="Walter F."/>
            <person name="Albersmeier A."/>
            <person name="Kalinowski J."/>
            <person name="Ruckert C."/>
        </authorList>
    </citation>
    <scope>NUCLEOTIDE SEQUENCE</scope>
    <source>
        <strain evidence="1">CGMCC 1.15095</strain>
    </source>
</reference>
<evidence type="ECO:0000313" key="1">
    <source>
        <dbReference type="EMBL" id="GGB97557.1"/>
    </source>
</evidence>
<organism evidence="1 2">
    <name type="scientific">Novosphingobium endophyticum</name>
    <dbReference type="NCBI Taxonomy" id="1955250"/>
    <lineage>
        <taxon>Bacteria</taxon>
        <taxon>Pseudomonadati</taxon>
        <taxon>Pseudomonadota</taxon>
        <taxon>Alphaproteobacteria</taxon>
        <taxon>Sphingomonadales</taxon>
        <taxon>Sphingomonadaceae</taxon>
        <taxon>Novosphingobium</taxon>
    </lineage>
</organism>
<evidence type="ECO:0000313" key="2">
    <source>
        <dbReference type="Proteomes" id="UP000608154"/>
    </source>
</evidence>
<reference evidence="1" key="2">
    <citation type="submission" date="2020-09" db="EMBL/GenBank/DDBJ databases">
        <authorList>
            <person name="Sun Q."/>
            <person name="Zhou Y."/>
        </authorList>
    </citation>
    <scope>NUCLEOTIDE SEQUENCE</scope>
    <source>
        <strain evidence="1">CGMCC 1.15095</strain>
    </source>
</reference>
<accession>A0A916TR84</accession>
<dbReference type="Proteomes" id="UP000608154">
    <property type="component" value="Unassembled WGS sequence"/>
</dbReference>
<dbReference type="SUPFAM" id="SSF51126">
    <property type="entry name" value="Pectin lyase-like"/>
    <property type="match status" value="1"/>
</dbReference>
<comment type="caution">
    <text evidence="1">The sequence shown here is derived from an EMBL/GenBank/DDBJ whole genome shotgun (WGS) entry which is preliminary data.</text>
</comment>